<feature type="region of interest" description="Disordered" evidence="1">
    <location>
        <begin position="39"/>
        <end position="83"/>
    </location>
</feature>
<proteinExistence type="predicted"/>
<dbReference type="AlphaFoldDB" id="A0A1B1WA73"/>
<protein>
    <submittedName>
        <fullName evidence="2">Uncharacterized protein</fullName>
    </submittedName>
</protein>
<reference evidence="2" key="1">
    <citation type="journal article" date="2016" name="Appl. Environ. Microbiol.">
        <title>Functional genome mining for metabolites encoded by large gene clusters using heterologous expression of a whole genomic BAC library in Streptomyces.</title>
        <authorList>
            <person name="Xu M."/>
            <person name="Wang Y."/>
            <person name="Zhao Z."/>
            <person name="Gao G."/>
            <person name="Huang S."/>
            <person name="Kang Q."/>
            <person name="He X."/>
            <person name="Lin S."/>
            <person name="Pang X."/>
            <person name="Deng Z."/>
            <person name="Tao M."/>
        </authorList>
    </citation>
    <scope>NUCLEOTIDE SEQUENCE</scope>
    <source>
        <strain evidence="2">Sal35</strain>
    </source>
</reference>
<feature type="compositionally biased region" description="Low complexity" evidence="1">
    <location>
        <begin position="39"/>
        <end position="59"/>
    </location>
</feature>
<organism evidence="2">
    <name type="scientific">Streptomyces rochei</name>
    <name type="common">Streptomyces parvullus</name>
    <dbReference type="NCBI Taxonomy" id="1928"/>
    <lineage>
        <taxon>Bacteria</taxon>
        <taxon>Bacillati</taxon>
        <taxon>Actinomycetota</taxon>
        <taxon>Actinomycetes</taxon>
        <taxon>Kitasatosporales</taxon>
        <taxon>Streptomycetaceae</taxon>
        <taxon>Streptomyces</taxon>
        <taxon>Streptomyces rochei group</taxon>
    </lineage>
</organism>
<sequence length="83" mass="8677">MTVSPEMPSRREISALVSPMASRRSISRCRAVRRFTAASADTAAAGAAAPGTGRTAARGSWNRTLPPATSIRMADSSRAGERS</sequence>
<evidence type="ECO:0000313" key="2">
    <source>
        <dbReference type="EMBL" id="ANW61962.1"/>
    </source>
</evidence>
<evidence type="ECO:0000256" key="1">
    <source>
        <dbReference type="SAM" id="MobiDB-lite"/>
    </source>
</evidence>
<dbReference type="EMBL" id="KX346560">
    <property type="protein sequence ID" value="ANW61962.1"/>
    <property type="molecule type" value="Genomic_DNA"/>
</dbReference>
<name>A0A1B1WA73_STRRO</name>
<accession>A0A1B1WA73</accession>